<proteinExistence type="predicted"/>
<dbReference type="Pfam" id="PF00581">
    <property type="entry name" value="Rhodanese"/>
    <property type="match status" value="2"/>
</dbReference>
<dbReference type="CDD" id="cd01449">
    <property type="entry name" value="TST_Repeat_2"/>
    <property type="match status" value="1"/>
</dbReference>
<evidence type="ECO:0000313" key="6">
    <source>
        <dbReference type="EMBL" id="OIQ95879.1"/>
    </source>
</evidence>
<dbReference type="PROSITE" id="PS50206">
    <property type="entry name" value="RHODANESE_3"/>
    <property type="match status" value="2"/>
</dbReference>
<sequence length="289" mass="31318">MTYANPAAIVSTDWLAQHLTAPDLRVVDATWFHPRSGLKGRAEYDAAHIPGAIHFDIDDIADTSRPLPHMLPDATRFASKVRKLGLGNGNRIVVYDRSGGGAAAARVWWMLRVFGHRDVSVLDGGFEAWLAEGRAQEDLPPMPRERHFMPRVNQLLVRSFEQMKTGLEQGREQIVDARSPGRFAGTEPEPWPGKKAGHMPGALNVPWTDLLDPAGKTFLPAPALIARFERAGVDLARPIVTTCGSGVTACVLALALALLGRDDVAVYDGSWAEWGQADDSVAVCAAVAE</sequence>
<feature type="domain" description="Rhodanese" evidence="5">
    <location>
        <begin position="20"/>
        <end position="138"/>
    </location>
</feature>
<dbReference type="Gene3D" id="3.40.250.10">
    <property type="entry name" value="Rhodanese-like domain"/>
    <property type="match status" value="2"/>
</dbReference>
<dbReference type="EC" id="2.8.1.2" evidence="6"/>
<dbReference type="FunFam" id="3.40.250.10:FF:000015">
    <property type="entry name" value="Sulfurtransferase"/>
    <property type="match status" value="1"/>
</dbReference>
<dbReference type="GO" id="GO:0005739">
    <property type="term" value="C:mitochondrion"/>
    <property type="evidence" value="ECO:0007669"/>
    <property type="project" value="TreeGrafter"/>
</dbReference>
<evidence type="ECO:0000256" key="2">
    <source>
        <dbReference type="ARBA" id="ARBA00022490"/>
    </source>
</evidence>
<dbReference type="PROSITE" id="PS00380">
    <property type="entry name" value="RHODANESE_1"/>
    <property type="match status" value="1"/>
</dbReference>
<keyword evidence="2" id="KW-0963">Cytoplasm</keyword>
<comment type="caution">
    <text evidence="6">The sequence shown here is derived from an EMBL/GenBank/DDBJ whole genome shotgun (WGS) entry which is preliminary data.</text>
</comment>
<organism evidence="6">
    <name type="scientific">mine drainage metagenome</name>
    <dbReference type="NCBI Taxonomy" id="410659"/>
    <lineage>
        <taxon>unclassified sequences</taxon>
        <taxon>metagenomes</taxon>
        <taxon>ecological metagenomes</taxon>
    </lineage>
</organism>
<feature type="domain" description="Rhodanese" evidence="5">
    <location>
        <begin position="168"/>
        <end position="283"/>
    </location>
</feature>
<keyword evidence="4" id="KW-0677">Repeat</keyword>
<dbReference type="InterPro" id="IPR001763">
    <property type="entry name" value="Rhodanese-like_dom"/>
</dbReference>
<dbReference type="InterPro" id="IPR036873">
    <property type="entry name" value="Rhodanese-like_dom_sf"/>
</dbReference>
<dbReference type="PANTHER" id="PTHR11364:SF27">
    <property type="entry name" value="SULFURTRANSFERASE"/>
    <property type="match status" value="1"/>
</dbReference>
<dbReference type="SUPFAM" id="SSF52821">
    <property type="entry name" value="Rhodanese/Cell cycle control phosphatase"/>
    <property type="match status" value="2"/>
</dbReference>
<dbReference type="PANTHER" id="PTHR11364">
    <property type="entry name" value="THIOSULFATE SULFERTANSFERASE"/>
    <property type="match status" value="1"/>
</dbReference>
<dbReference type="AlphaFoldDB" id="A0A1J5RV78"/>
<dbReference type="FunFam" id="3.40.250.10:FF:000001">
    <property type="entry name" value="Sulfurtransferase"/>
    <property type="match status" value="1"/>
</dbReference>
<keyword evidence="3 6" id="KW-0808">Transferase</keyword>
<dbReference type="EMBL" id="MLJW01000158">
    <property type="protein sequence ID" value="OIQ95879.1"/>
    <property type="molecule type" value="Genomic_DNA"/>
</dbReference>
<dbReference type="NCBIfam" id="NF008557">
    <property type="entry name" value="PRK11493.1"/>
    <property type="match status" value="1"/>
</dbReference>
<name>A0A1J5RV78_9ZZZZ</name>
<reference evidence="6" key="1">
    <citation type="submission" date="2016-10" db="EMBL/GenBank/DDBJ databases">
        <title>Sequence of Gallionella enrichment culture.</title>
        <authorList>
            <person name="Poehlein A."/>
            <person name="Muehling M."/>
            <person name="Daniel R."/>
        </authorList>
    </citation>
    <scope>NUCLEOTIDE SEQUENCE</scope>
</reference>
<evidence type="ECO:0000256" key="3">
    <source>
        <dbReference type="ARBA" id="ARBA00022679"/>
    </source>
</evidence>
<dbReference type="GO" id="GO:0004792">
    <property type="term" value="F:thiosulfate-cyanide sulfurtransferase activity"/>
    <property type="evidence" value="ECO:0007669"/>
    <property type="project" value="InterPro"/>
</dbReference>
<keyword evidence="6" id="KW-0670">Pyruvate</keyword>
<dbReference type="InterPro" id="IPR045078">
    <property type="entry name" value="TST/MPST-like"/>
</dbReference>
<evidence type="ECO:0000256" key="1">
    <source>
        <dbReference type="ARBA" id="ARBA00004496"/>
    </source>
</evidence>
<gene>
    <name evidence="6" type="primary">sseA_4</name>
    <name evidence="6" type="ORF">GALL_221250</name>
</gene>
<dbReference type="InterPro" id="IPR001307">
    <property type="entry name" value="Thiosulphate_STrfase_CS"/>
</dbReference>
<dbReference type="PROSITE" id="PS00683">
    <property type="entry name" value="RHODANESE_2"/>
    <property type="match status" value="1"/>
</dbReference>
<comment type="subcellular location">
    <subcellularLocation>
        <location evidence="1">Cytoplasm</location>
    </subcellularLocation>
</comment>
<dbReference type="GO" id="GO:0016784">
    <property type="term" value="F:3-mercaptopyruvate sulfurtransferase activity"/>
    <property type="evidence" value="ECO:0007669"/>
    <property type="project" value="UniProtKB-EC"/>
</dbReference>
<dbReference type="CDD" id="cd01448">
    <property type="entry name" value="TST_Repeat_1"/>
    <property type="match status" value="1"/>
</dbReference>
<dbReference type="SMART" id="SM00450">
    <property type="entry name" value="RHOD"/>
    <property type="match status" value="2"/>
</dbReference>
<evidence type="ECO:0000259" key="5">
    <source>
        <dbReference type="PROSITE" id="PS50206"/>
    </source>
</evidence>
<evidence type="ECO:0000256" key="4">
    <source>
        <dbReference type="ARBA" id="ARBA00022737"/>
    </source>
</evidence>
<protein>
    <submittedName>
        <fullName evidence="6">3-mercaptopyruvate sulfurtransferase</fullName>
        <ecNumber evidence="6">2.8.1.2</ecNumber>
    </submittedName>
</protein>
<accession>A0A1J5RV78</accession>